<dbReference type="InterPro" id="IPR020472">
    <property type="entry name" value="WD40_PAC1"/>
</dbReference>
<dbReference type="InterPro" id="IPR059157">
    <property type="entry name" value="WDR36-Utp21_N"/>
</dbReference>
<dbReference type="PROSITE" id="PS00678">
    <property type="entry name" value="WD_REPEATS_1"/>
    <property type="match status" value="1"/>
</dbReference>
<dbReference type="SUPFAM" id="SSF50978">
    <property type="entry name" value="WD40 repeat-like"/>
    <property type="match status" value="1"/>
</dbReference>
<protein>
    <submittedName>
        <fullName evidence="7">U3 small nucleolar RNA-associated protein 21 homolog</fullName>
    </submittedName>
</protein>
<dbReference type="PANTHER" id="PTHR22840">
    <property type="entry name" value="WD REPEAT-CONTAINING PROTEIN 36"/>
    <property type="match status" value="1"/>
</dbReference>
<gene>
    <name evidence="7" type="primary">LOC110783227</name>
</gene>
<dbReference type="InterPro" id="IPR019775">
    <property type="entry name" value="WD40_repeat_CS"/>
</dbReference>
<evidence type="ECO:0000313" key="6">
    <source>
        <dbReference type="Proteomes" id="UP000813463"/>
    </source>
</evidence>
<dbReference type="KEGG" id="soe:110783227"/>
<name>A0A9R0I6P9_SPIOL</name>
<dbReference type="Pfam" id="PF04192">
    <property type="entry name" value="Utp21"/>
    <property type="match status" value="1"/>
</dbReference>
<evidence type="ECO:0000259" key="5">
    <source>
        <dbReference type="Pfam" id="PF25171"/>
    </source>
</evidence>
<dbReference type="InterPro" id="IPR011047">
    <property type="entry name" value="Quinoprotein_ADH-like_sf"/>
</dbReference>
<keyword evidence="1 3" id="KW-0853">WD repeat</keyword>
<dbReference type="GO" id="GO:0006364">
    <property type="term" value="P:rRNA processing"/>
    <property type="evidence" value="ECO:0000318"/>
    <property type="project" value="GO_Central"/>
</dbReference>
<dbReference type="Gene3D" id="2.130.10.10">
    <property type="entry name" value="YVTN repeat-like/Quinoprotein amine dehydrogenase"/>
    <property type="match status" value="2"/>
</dbReference>
<dbReference type="GO" id="GO:0032040">
    <property type="term" value="C:small-subunit processome"/>
    <property type="evidence" value="ECO:0000318"/>
    <property type="project" value="GO_Central"/>
</dbReference>
<dbReference type="GeneID" id="110783227"/>
<evidence type="ECO:0000259" key="4">
    <source>
        <dbReference type="Pfam" id="PF04192"/>
    </source>
</evidence>
<sequence>MGIFEPFRAIGYITSSVPFSVQRLGTETFVTVSVGKAWQIYNCAKLNLVLVGPQLPKKIRALASYRDYTFAAYGNKIAVFKRACQVATWSSHSAKVNLLYLFGDHIVSVDVDRHLFIWAFKGIEQNLEPISHIVMGDNFSPTCIAHPDTYLNKVIFGSQEGTLQIWNVNTKKKIYDFRGWKSPISCCVSSPALDVVAIGCTDGKIYVHNICYDEEIVTFTHSMRGAVTALSFSTDGQPLLASGGTSGVISIWNLEKRRLQSVIKEAHDAAIISLHFFANEPVLMSASADNSIKMWIFDTSDGSPRLLRFRNGHSAPPLCIRFYANGRHILSAGQDRAFRLFSVVQDQQSRELSQRHVSRRAKKLRIKEEEIKLKPVVAFDCAEIRERDWCNVVTCHMDTTEAYVWRLQNFVLGEHILNPSEENRTPVKACTISACGNFAVLGTSGGWIERFNLQSGMSRGSYLDKSERRSCGHDGEVVGVACDSTNTLMISAGYHGDIKVWNFRGRELNSRWEVGCSVVKIVYHRPNGLLATVSDDLVIRIYDVVALRMVRKFEGHNDRVTDLCFSEDGKWLLSSSMDGTLRIWDVILARQIDAVQVDVAITALSLSPNMDVLATTHVDQNGVYLWVNQAMFTGSSSIDSYASGKEILHVNLPSISAAEGNKMTNVEKIKTDCSHVRETAITKFDQKMPDLITLSLLPKTQWQSLINLDIIKVRNKPIEPPKKPEKAPFFLPSIPSLSGDIMFKPSEVANEDLKEGDVEQNVDYMIGLPSSPFVQVLQSAVESKNFSAFTDYIKGLSPSSLDMELRMLQIIDDDELSETNKRPELLSLDMLLDYFIHEISCRNNFEFVQAVVRLFLKIHGETMRCQSQLQQKAGNLLETQCAVWQRVDELFQSARCMIAFLSNSQF</sequence>
<feature type="domain" description="WDR36/Utp21 C-terminal" evidence="4">
    <location>
        <begin position="689"/>
        <end position="902"/>
    </location>
</feature>
<evidence type="ECO:0000256" key="3">
    <source>
        <dbReference type="PROSITE-ProRule" id="PRU00221"/>
    </source>
</evidence>
<dbReference type="InterPro" id="IPR036322">
    <property type="entry name" value="WD40_repeat_dom_sf"/>
</dbReference>
<evidence type="ECO:0000256" key="1">
    <source>
        <dbReference type="ARBA" id="ARBA00022574"/>
    </source>
</evidence>
<dbReference type="PROSITE" id="PS50082">
    <property type="entry name" value="WD_REPEATS_2"/>
    <property type="match status" value="4"/>
</dbReference>
<dbReference type="PRINTS" id="PR00320">
    <property type="entry name" value="GPROTEINBRPT"/>
</dbReference>
<feature type="repeat" description="WD" evidence="3">
    <location>
        <begin position="220"/>
        <end position="262"/>
    </location>
</feature>
<dbReference type="Proteomes" id="UP000813463">
    <property type="component" value="Chromosome 3"/>
</dbReference>
<dbReference type="AlphaFoldDB" id="A0A9R0I6P9"/>
<keyword evidence="6" id="KW-1185">Reference proteome</keyword>
<dbReference type="InterPro" id="IPR007319">
    <property type="entry name" value="WDR36/Utp21_C"/>
</dbReference>
<dbReference type="InterPro" id="IPR001680">
    <property type="entry name" value="WD40_rpt"/>
</dbReference>
<evidence type="ECO:0000256" key="2">
    <source>
        <dbReference type="ARBA" id="ARBA00022737"/>
    </source>
</evidence>
<dbReference type="SMART" id="SM00320">
    <property type="entry name" value="WD40"/>
    <property type="match status" value="10"/>
</dbReference>
<dbReference type="RefSeq" id="XP_021843230.2">
    <property type="nucleotide sequence ID" value="XM_021987538.2"/>
</dbReference>
<dbReference type="PROSITE" id="PS50294">
    <property type="entry name" value="WD_REPEATS_REGION"/>
    <property type="match status" value="2"/>
</dbReference>
<dbReference type="Pfam" id="PF25168">
    <property type="entry name" value="Beta-prop_WDR36-Utp21_2nd"/>
    <property type="match status" value="1"/>
</dbReference>
<feature type="repeat" description="WD" evidence="3">
    <location>
        <begin position="470"/>
        <end position="511"/>
    </location>
</feature>
<accession>A0A9R0I6P9</accession>
<organism evidence="6 7">
    <name type="scientific">Spinacia oleracea</name>
    <name type="common">Spinach</name>
    <dbReference type="NCBI Taxonomy" id="3562"/>
    <lineage>
        <taxon>Eukaryota</taxon>
        <taxon>Viridiplantae</taxon>
        <taxon>Streptophyta</taxon>
        <taxon>Embryophyta</taxon>
        <taxon>Tracheophyta</taxon>
        <taxon>Spermatophyta</taxon>
        <taxon>Magnoliopsida</taxon>
        <taxon>eudicotyledons</taxon>
        <taxon>Gunneridae</taxon>
        <taxon>Pentapetalae</taxon>
        <taxon>Caryophyllales</taxon>
        <taxon>Chenopodiaceae</taxon>
        <taxon>Chenopodioideae</taxon>
        <taxon>Anserineae</taxon>
        <taxon>Spinacia</taxon>
    </lineage>
</organism>
<dbReference type="SUPFAM" id="SSF50998">
    <property type="entry name" value="Quinoprotein alcohol dehydrogenase-like"/>
    <property type="match status" value="1"/>
</dbReference>
<feature type="repeat" description="WD" evidence="3">
    <location>
        <begin position="264"/>
        <end position="295"/>
    </location>
</feature>
<evidence type="ECO:0000313" key="7">
    <source>
        <dbReference type="RefSeq" id="XP_021843230.2"/>
    </source>
</evidence>
<dbReference type="GO" id="GO:0034388">
    <property type="term" value="C:Pwp2p-containing subcomplex of 90S preribosome"/>
    <property type="evidence" value="ECO:0000318"/>
    <property type="project" value="GO_Central"/>
</dbReference>
<dbReference type="InterPro" id="IPR015943">
    <property type="entry name" value="WD40/YVTN_repeat-like_dom_sf"/>
</dbReference>
<reference evidence="6" key="1">
    <citation type="journal article" date="2021" name="Nat. Commun.">
        <title>Genomic analyses provide insights into spinach domestication and the genetic basis of agronomic traits.</title>
        <authorList>
            <person name="Cai X."/>
            <person name="Sun X."/>
            <person name="Xu C."/>
            <person name="Sun H."/>
            <person name="Wang X."/>
            <person name="Ge C."/>
            <person name="Zhang Z."/>
            <person name="Wang Q."/>
            <person name="Fei Z."/>
            <person name="Jiao C."/>
            <person name="Wang Q."/>
        </authorList>
    </citation>
    <scope>NUCLEOTIDE SEQUENCE [LARGE SCALE GENOMIC DNA]</scope>
    <source>
        <strain evidence="6">cv. Varoflay</strain>
    </source>
</reference>
<dbReference type="PANTHER" id="PTHR22840:SF12">
    <property type="entry name" value="WD REPEAT-CONTAINING PROTEIN 36"/>
    <property type="match status" value="1"/>
</dbReference>
<dbReference type="Pfam" id="PF25171">
    <property type="entry name" value="Beta-prop_WDR36-Utp21_1st"/>
    <property type="match status" value="1"/>
</dbReference>
<feature type="domain" description="WDR36/Utp21 N-terminal" evidence="5">
    <location>
        <begin position="30"/>
        <end position="298"/>
    </location>
</feature>
<feature type="repeat" description="WD" evidence="3">
    <location>
        <begin position="553"/>
        <end position="586"/>
    </location>
</feature>
<reference evidence="7" key="2">
    <citation type="submission" date="2025-08" db="UniProtKB">
        <authorList>
            <consortium name="RefSeq"/>
        </authorList>
    </citation>
    <scope>IDENTIFICATION</scope>
    <source>
        <tissue evidence="7">Leaf</tissue>
    </source>
</reference>
<proteinExistence type="predicted"/>
<keyword evidence="2" id="KW-0677">Repeat</keyword>